<dbReference type="InterPro" id="IPR025875">
    <property type="entry name" value="Leu-rich_rpt_4"/>
</dbReference>
<dbReference type="SMART" id="SM00365">
    <property type="entry name" value="LRR_SD22"/>
    <property type="match status" value="4"/>
</dbReference>
<dbReference type="Gene3D" id="3.80.10.10">
    <property type="entry name" value="Ribonuclease Inhibitor"/>
    <property type="match status" value="3"/>
</dbReference>
<dbReference type="InterPro" id="IPR032675">
    <property type="entry name" value="LRR_dom_sf"/>
</dbReference>
<dbReference type="InterPro" id="IPR001611">
    <property type="entry name" value="Leu-rich_rpt"/>
</dbReference>
<protein>
    <recommendedName>
        <fullName evidence="5">Leucine-rich repeat domain-containing protein</fullName>
    </recommendedName>
</protein>
<gene>
    <name evidence="3" type="ORF">ADUPG1_000291</name>
</gene>
<evidence type="ECO:0000313" key="3">
    <source>
        <dbReference type="EMBL" id="GKT27929.1"/>
    </source>
</evidence>
<feature type="non-terminal residue" evidence="3">
    <location>
        <position position="1"/>
    </location>
</feature>
<feature type="non-terminal residue" evidence="3">
    <location>
        <position position="459"/>
    </location>
</feature>
<accession>A0ABQ5K5S4</accession>
<dbReference type="PANTHER" id="PTHR46652">
    <property type="entry name" value="LEUCINE-RICH REPEAT AND IQ DOMAIN-CONTAINING PROTEIN 1-RELATED"/>
    <property type="match status" value="1"/>
</dbReference>
<dbReference type="EMBL" id="BQXS01000103">
    <property type="protein sequence ID" value="GKT27929.1"/>
    <property type="molecule type" value="Genomic_DNA"/>
</dbReference>
<dbReference type="SUPFAM" id="SSF52058">
    <property type="entry name" value="L domain-like"/>
    <property type="match status" value="1"/>
</dbReference>
<evidence type="ECO:0008006" key="5">
    <source>
        <dbReference type="Google" id="ProtNLM"/>
    </source>
</evidence>
<evidence type="ECO:0000313" key="4">
    <source>
        <dbReference type="Proteomes" id="UP001057375"/>
    </source>
</evidence>
<evidence type="ECO:0000256" key="1">
    <source>
        <dbReference type="ARBA" id="ARBA00022614"/>
    </source>
</evidence>
<name>A0ABQ5K5S4_9EUKA</name>
<dbReference type="PROSITE" id="PS51450">
    <property type="entry name" value="LRR"/>
    <property type="match status" value="5"/>
</dbReference>
<keyword evidence="1" id="KW-0433">Leucine-rich repeat</keyword>
<organism evidence="3 4">
    <name type="scientific">Aduncisulcus paluster</name>
    <dbReference type="NCBI Taxonomy" id="2918883"/>
    <lineage>
        <taxon>Eukaryota</taxon>
        <taxon>Metamonada</taxon>
        <taxon>Carpediemonas-like organisms</taxon>
        <taxon>Aduncisulcus</taxon>
    </lineage>
</organism>
<dbReference type="PANTHER" id="PTHR46652:SF3">
    <property type="entry name" value="LEUCINE-RICH REPEAT-CONTAINING PROTEIN 9"/>
    <property type="match status" value="1"/>
</dbReference>
<evidence type="ECO:0000256" key="2">
    <source>
        <dbReference type="ARBA" id="ARBA00022737"/>
    </source>
</evidence>
<dbReference type="Pfam" id="PF12799">
    <property type="entry name" value="LRR_4"/>
    <property type="match status" value="2"/>
</dbReference>
<keyword evidence="4" id="KW-1185">Reference proteome</keyword>
<dbReference type="InterPro" id="IPR050836">
    <property type="entry name" value="SDS22/Internalin_LRR"/>
</dbReference>
<reference evidence="3" key="1">
    <citation type="submission" date="2022-03" db="EMBL/GenBank/DDBJ databases">
        <title>Draft genome sequence of Aduncisulcus paluster, a free-living microaerophilic Fornicata.</title>
        <authorList>
            <person name="Yuyama I."/>
            <person name="Kume K."/>
            <person name="Tamura T."/>
            <person name="Inagaki Y."/>
            <person name="Hashimoto T."/>
        </authorList>
    </citation>
    <scope>NUCLEOTIDE SEQUENCE</scope>
    <source>
        <strain evidence="3">NY0171</strain>
    </source>
</reference>
<proteinExistence type="predicted"/>
<dbReference type="Proteomes" id="UP001057375">
    <property type="component" value="Unassembled WGS sequence"/>
</dbReference>
<comment type="caution">
    <text evidence="3">The sequence shown here is derived from an EMBL/GenBank/DDBJ whole genome shotgun (WGS) entry which is preliminary data.</text>
</comment>
<keyword evidence="2" id="KW-0677">Repeat</keyword>
<sequence length="459" mass="49069">IEDWYGDDCEYHDVLIPDANLRAAVCSALVASLILSGDCPTITNIDMLSLTTLSASSVDTFEGLSCATELASLTIDGTSTSDLEIDSTEIGYLPTSSLSTLYLQNIALSEDVSLSAFTMLTKLDLRNTGLTDSHIVLGSLSGVEEQLVELTLNVNGISDLSPLSGMVNLNVLSIWENDVSDNLIDLRLQGNNFSDISSLSNMTKLKYLDLGSNEISSIMSLSNLKDLTNLSIYDNNISDISPLAGMYGLTDLYLHYNNISDISFLSSMNDLSILNLSNNPLSTTMSSSLTTLSSLPSLTTLTLDSVGLCNTSLRSLSMFPALSTLSIRSNGLTDISLLFPISGLSSLDVRDNKLCNVSDTVYAALFPLSPALSVNVGSSDSLIDQDSSYCAHCSEALSSMTPSDNVVCREVWTDEYQVECALFSYRDYNSSSSDPPTCVSLDASQSVSSAPSCVDTLVT</sequence>